<evidence type="ECO:0000313" key="1">
    <source>
        <dbReference type="EMBL" id="GIY96331.1"/>
    </source>
</evidence>
<gene>
    <name evidence="1" type="ORF">CEXT_63171</name>
</gene>
<dbReference type="EMBL" id="BPLR01018034">
    <property type="protein sequence ID" value="GIY96331.1"/>
    <property type="molecule type" value="Genomic_DNA"/>
</dbReference>
<dbReference type="Proteomes" id="UP001054945">
    <property type="component" value="Unassembled WGS sequence"/>
</dbReference>
<reference evidence="1 2" key="1">
    <citation type="submission" date="2021-06" db="EMBL/GenBank/DDBJ databases">
        <title>Caerostris extrusa draft genome.</title>
        <authorList>
            <person name="Kono N."/>
            <person name="Arakawa K."/>
        </authorList>
    </citation>
    <scope>NUCLEOTIDE SEQUENCE [LARGE SCALE GENOMIC DNA]</scope>
</reference>
<evidence type="ECO:0000313" key="2">
    <source>
        <dbReference type="Proteomes" id="UP001054945"/>
    </source>
</evidence>
<sequence>EFNTDSPSICRNPCSPISTSCTTKTVNPYLSEDSQPFVNLLTPEGSVHSSYPSAPQLFLSHHPLFIDQPVVFHLAVQESSPQDQILIPVSGPSPLIPIAGDIYRPDVFLPY</sequence>
<comment type="caution">
    <text evidence="1">The sequence shown here is derived from an EMBL/GenBank/DDBJ whole genome shotgun (WGS) entry which is preliminary data.</text>
</comment>
<keyword evidence="2" id="KW-1185">Reference proteome</keyword>
<protein>
    <submittedName>
        <fullName evidence="1">Uncharacterized protein</fullName>
    </submittedName>
</protein>
<accession>A0AAV4XQR8</accession>
<organism evidence="1 2">
    <name type="scientific">Caerostris extrusa</name>
    <name type="common">Bark spider</name>
    <name type="synonym">Caerostris bankana</name>
    <dbReference type="NCBI Taxonomy" id="172846"/>
    <lineage>
        <taxon>Eukaryota</taxon>
        <taxon>Metazoa</taxon>
        <taxon>Ecdysozoa</taxon>
        <taxon>Arthropoda</taxon>
        <taxon>Chelicerata</taxon>
        <taxon>Arachnida</taxon>
        <taxon>Araneae</taxon>
        <taxon>Araneomorphae</taxon>
        <taxon>Entelegynae</taxon>
        <taxon>Araneoidea</taxon>
        <taxon>Araneidae</taxon>
        <taxon>Caerostris</taxon>
    </lineage>
</organism>
<proteinExistence type="predicted"/>
<name>A0AAV4XQR8_CAEEX</name>
<dbReference type="AlphaFoldDB" id="A0AAV4XQR8"/>
<feature type="non-terminal residue" evidence="1">
    <location>
        <position position="1"/>
    </location>
</feature>